<keyword evidence="2" id="KW-0732">Signal</keyword>
<evidence type="ECO:0000256" key="1">
    <source>
        <dbReference type="ARBA" id="ARBA00004613"/>
    </source>
</evidence>
<comment type="caution">
    <text evidence="4">The sequence shown here is derived from an EMBL/GenBank/DDBJ whole genome shotgun (WGS) entry which is preliminary data.</text>
</comment>
<dbReference type="InterPro" id="IPR002509">
    <property type="entry name" value="NODB_dom"/>
</dbReference>
<sequence>MAFQMKPNIYMFHRIKLEQEQYIPDIYYSRNMVHNIFNLYCFIDSLLQKGKQFGRIEQCMQSPQYFHLTFDDGYQEHLTLARKLKEKYLMSKEHVTFSINYGNSYAQEYTGMDVIYAALTNNNLNIIKSFLKIPKSESDIKKIKRTLIQQPPERLKKIPDMIPGFRKVASDLFLVKKDIKKISELFNIACHGMTHRDLRKYIDASEAEILSAKNLLDHELNQEIKIFTYPEGKNNIQLQKICKRCGFQLGLSISHLSENSFCVGRKII</sequence>
<dbReference type="PANTHER" id="PTHR34216">
    <property type="match status" value="1"/>
</dbReference>
<dbReference type="Proteomes" id="UP000189670">
    <property type="component" value="Unassembled WGS sequence"/>
</dbReference>
<dbReference type="InterPro" id="IPR051398">
    <property type="entry name" value="Polysacch_Deacetylase"/>
</dbReference>
<evidence type="ECO:0000313" key="5">
    <source>
        <dbReference type="Proteomes" id="UP000189670"/>
    </source>
</evidence>
<dbReference type="Pfam" id="PF01522">
    <property type="entry name" value="Polysacc_deac_1"/>
    <property type="match status" value="1"/>
</dbReference>
<evidence type="ECO:0000256" key="2">
    <source>
        <dbReference type="ARBA" id="ARBA00022729"/>
    </source>
</evidence>
<dbReference type="InterPro" id="IPR011330">
    <property type="entry name" value="Glyco_hydro/deAcase_b/a-brl"/>
</dbReference>
<dbReference type="Gene3D" id="3.20.20.370">
    <property type="entry name" value="Glycoside hydrolase/deacetylase"/>
    <property type="match status" value="1"/>
</dbReference>
<dbReference type="GO" id="GO:0005576">
    <property type="term" value="C:extracellular region"/>
    <property type="evidence" value="ECO:0007669"/>
    <property type="project" value="UniProtKB-SubCell"/>
</dbReference>
<organism evidence="4 5">
    <name type="scientific">Candidatus Magnetoglobus multicellularis str. Araruama</name>
    <dbReference type="NCBI Taxonomy" id="890399"/>
    <lineage>
        <taxon>Bacteria</taxon>
        <taxon>Pseudomonadati</taxon>
        <taxon>Thermodesulfobacteriota</taxon>
        <taxon>Desulfobacteria</taxon>
        <taxon>Desulfobacterales</taxon>
        <taxon>Desulfobacteraceae</taxon>
        <taxon>Candidatus Magnetoglobus</taxon>
    </lineage>
</organism>
<accession>A0A1V1PAJ2</accession>
<protein>
    <recommendedName>
        <fullName evidence="3">NodB homology domain-containing protein</fullName>
    </recommendedName>
</protein>
<evidence type="ECO:0000313" key="4">
    <source>
        <dbReference type="EMBL" id="ETR71907.1"/>
    </source>
</evidence>
<proteinExistence type="predicted"/>
<name>A0A1V1PAJ2_9BACT</name>
<evidence type="ECO:0000259" key="3">
    <source>
        <dbReference type="Pfam" id="PF01522"/>
    </source>
</evidence>
<reference evidence="5" key="1">
    <citation type="submission" date="2012-11" db="EMBL/GenBank/DDBJ databases">
        <authorList>
            <person name="Lucero-Rivera Y.E."/>
            <person name="Tovar-Ramirez D."/>
        </authorList>
    </citation>
    <scope>NUCLEOTIDE SEQUENCE [LARGE SCALE GENOMIC DNA]</scope>
    <source>
        <strain evidence="5">Araruama</strain>
    </source>
</reference>
<dbReference type="SUPFAM" id="SSF88713">
    <property type="entry name" value="Glycoside hydrolase/deacetylase"/>
    <property type="match status" value="1"/>
</dbReference>
<dbReference type="CDD" id="cd10918">
    <property type="entry name" value="CE4_NodB_like_5s_6s"/>
    <property type="match status" value="1"/>
</dbReference>
<dbReference type="GO" id="GO:0005975">
    <property type="term" value="P:carbohydrate metabolic process"/>
    <property type="evidence" value="ECO:0007669"/>
    <property type="project" value="InterPro"/>
</dbReference>
<dbReference type="GO" id="GO:0016810">
    <property type="term" value="F:hydrolase activity, acting on carbon-nitrogen (but not peptide) bonds"/>
    <property type="evidence" value="ECO:0007669"/>
    <property type="project" value="InterPro"/>
</dbReference>
<dbReference type="EMBL" id="ATBP01000208">
    <property type="protein sequence ID" value="ETR71907.1"/>
    <property type="molecule type" value="Genomic_DNA"/>
</dbReference>
<gene>
    <name evidence="4" type="ORF">OMM_02132</name>
</gene>
<feature type="domain" description="NodB homology" evidence="3">
    <location>
        <begin position="64"/>
        <end position="248"/>
    </location>
</feature>
<comment type="subcellular location">
    <subcellularLocation>
        <location evidence="1">Secreted</location>
    </subcellularLocation>
</comment>
<dbReference type="PANTHER" id="PTHR34216:SF3">
    <property type="entry name" value="POLY-BETA-1,6-N-ACETYL-D-GLUCOSAMINE N-DEACETYLASE"/>
    <property type="match status" value="1"/>
</dbReference>
<dbReference type="AlphaFoldDB" id="A0A1V1PAJ2"/>